<name>A0A0P0J855_BLAVI</name>
<dbReference type="PROSITE" id="PS50943">
    <property type="entry name" value="HTH_CROC1"/>
    <property type="match status" value="1"/>
</dbReference>
<dbReference type="GO" id="GO:0003677">
    <property type="term" value="F:DNA binding"/>
    <property type="evidence" value="ECO:0007669"/>
    <property type="project" value="UniProtKB-KW"/>
</dbReference>
<dbReference type="AlphaFoldDB" id="A0A0P0J855"/>
<evidence type="ECO:0000259" key="2">
    <source>
        <dbReference type="PROSITE" id="PS50943"/>
    </source>
</evidence>
<dbReference type="Gene3D" id="1.10.260.40">
    <property type="entry name" value="lambda repressor-like DNA-binding domains"/>
    <property type="match status" value="1"/>
</dbReference>
<evidence type="ECO:0000313" key="4">
    <source>
        <dbReference type="Proteomes" id="UP000065734"/>
    </source>
</evidence>
<reference evidence="4" key="1">
    <citation type="journal article" date="2016" name="Genome Announc.">
        <title>Revised genome sequence of the purple photosynthetic bacterium Blastochloris viridis.</title>
        <authorList>
            <person name="Liu L.N."/>
            <person name="Faulkner M."/>
            <person name="Liu X."/>
            <person name="Huang F."/>
            <person name="Darby A.C."/>
            <person name="Hall N."/>
        </authorList>
    </citation>
    <scope>NUCLEOTIDE SEQUENCE [LARGE SCALE GENOMIC DNA]</scope>
    <source>
        <strain evidence="4">ATCC 19567 / DSM 133 / F</strain>
    </source>
</reference>
<dbReference type="STRING" id="1079.BVIR_46"/>
<feature type="domain" description="HTH cro/C1-type" evidence="2">
    <location>
        <begin position="18"/>
        <end position="72"/>
    </location>
</feature>
<accession>A0A0P0J855</accession>
<dbReference type="CDD" id="cd00093">
    <property type="entry name" value="HTH_XRE"/>
    <property type="match status" value="1"/>
</dbReference>
<dbReference type="InterPro" id="IPR014710">
    <property type="entry name" value="RmlC-like_jellyroll"/>
</dbReference>
<dbReference type="KEGG" id="bvr:BVIR_46"/>
<gene>
    <name evidence="3" type="ORF">BVIRIDIS_28120</name>
</gene>
<dbReference type="EMBL" id="LN907867">
    <property type="protein sequence ID" value="CUU43785.1"/>
    <property type="molecule type" value="Genomic_DNA"/>
</dbReference>
<organism evidence="3 4">
    <name type="scientific">Blastochloris viridis</name>
    <name type="common">Rhodopseudomonas viridis</name>
    <dbReference type="NCBI Taxonomy" id="1079"/>
    <lineage>
        <taxon>Bacteria</taxon>
        <taxon>Pseudomonadati</taxon>
        <taxon>Pseudomonadota</taxon>
        <taxon>Alphaproteobacteria</taxon>
        <taxon>Hyphomicrobiales</taxon>
        <taxon>Blastochloridaceae</taxon>
        <taxon>Blastochloris</taxon>
    </lineage>
</organism>
<dbReference type="InterPro" id="IPR011051">
    <property type="entry name" value="RmlC_Cupin_sf"/>
</dbReference>
<sequence>MKTTSSSSDWDRIVGERIRTLRFELDLTLDDLACRAGIDLATLSDIETGNVCLTGRFVRRLSVALGVRMVDLMLSAAVQSRVSPRAEQSSWRDPETAIVRRRLTPDGVGALTELVEIEYPPGAACDYRDPPFESTEHQVLVLDGRLELAIDDGASLTAYALDAGDCIHVPRGCGMMVSNPYQRSARFIVSISSI</sequence>
<dbReference type="Pfam" id="PF13560">
    <property type="entry name" value="HTH_31"/>
    <property type="match status" value="1"/>
</dbReference>
<dbReference type="InterPro" id="IPR010982">
    <property type="entry name" value="Lambda_DNA-bd_dom_sf"/>
</dbReference>
<dbReference type="PANTHER" id="PTHR46797">
    <property type="entry name" value="HTH-TYPE TRANSCRIPTIONAL REGULATOR"/>
    <property type="match status" value="1"/>
</dbReference>
<proteinExistence type="predicted"/>
<dbReference type="PANTHER" id="PTHR46797:SF10">
    <property type="entry name" value="BLR1115 PROTEIN"/>
    <property type="match status" value="1"/>
</dbReference>
<dbReference type="SMART" id="SM00530">
    <property type="entry name" value="HTH_XRE"/>
    <property type="match status" value="1"/>
</dbReference>
<dbReference type="RefSeq" id="WP_082416497.1">
    <property type="nucleotide sequence ID" value="NZ_AP014854.2"/>
</dbReference>
<keyword evidence="1" id="KW-0238">DNA-binding</keyword>
<dbReference type="SUPFAM" id="SSF47413">
    <property type="entry name" value="lambda repressor-like DNA-binding domains"/>
    <property type="match status" value="1"/>
</dbReference>
<dbReference type="CDD" id="cd02209">
    <property type="entry name" value="cupin_XRE_C"/>
    <property type="match status" value="1"/>
</dbReference>
<dbReference type="SUPFAM" id="SSF51182">
    <property type="entry name" value="RmlC-like cupins"/>
    <property type="match status" value="1"/>
</dbReference>
<evidence type="ECO:0000256" key="1">
    <source>
        <dbReference type="ARBA" id="ARBA00023125"/>
    </source>
</evidence>
<protein>
    <recommendedName>
        <fullName evidence="2">HTH cro/C1-type domain-containing protein</fullName>
    </recommendedName>
</protein>
<dbReference type="OrthoDB" id="189170at2"/>
<dbReference type="GO" id="GO:0005829">
    <property type="term" value="C:cytosol"/>
    <property type="evidence" value="ECO:0007669"/>
    <property type="project" value="TreeGrafter"/>
</dbReference>
<dbReference type="Proteomes" id="UP000065734">
    <property type="component" value="Chromosome I"/>
</dbReference>
<dbReference type="InterPro" id="IPR001387">
    <property type="entry name" value="Cro/C1-type_HTH"/>
</dbReference>
<keyword evidence="4" id="KW-1185">Reference proteome</keyword>
<dbReference type="InterPro" id="IPR050807">
    <property type="entry name" value="TransReg_Diox_bact_type"/>
</dbReference>
<evidence type="ECO:0000313" key="3">
    <source>
        <dbReference type="EMBL" id="CUU43785.1"/>
    </source>
</evidence>
<dbReference type="GO" id="GO:0003700">
    <property type="term" value="F:DNA-binding transcription factor activity"/>
    <property type="evidence" value="ECO:0007669"/>
    <property type="project" value="TreeGrafter"/>
</dbReference>
<dbReference type="Gene3D" id="2.60.120.10">
    <property type="entry name" value="Jelly Rolls"/>
    <property type="match status" value="1"/>
</dbReference>